<organism evidence="2">
    <name type="scientific">Spirodela intermedia</name>
    <name type="common">Intermediate duckweed</name>
    <dbReference type="NCBI Taxonomy" id="51605"/>
    <lineage>
        <taxon>Eukaryota</taxon>
        <taxon>Viridiplantae</taxon>
        <taxon>Streptophyta</taxon>
        <taxon>Embryophyta</taxon>
        <taxon>Tracheophyta</taxon>
        <taxon>Spermatophyta</taxon>
        <taxon>Magnoliopsida</taxon>
        <taxon>Liliopsida</taxon>
        <taxon>Araceae</taxon>
        <taxon>Lemnoideae</taxon>
        <taxon>Spirodela</taxon>
    </lineage>
</organism>
<keyword evidence="1" id="KW-0812">Transmembrane</keyword>
<evidence type="ECO:0000313" key="3">
    <source>
        <dbReference type="Proteomes" id="UP001189122"/>
    </source>
</evidence>
<reference evidence="2 3" key="1">
    <citation type="submission" date="2019-12" db="EMBL/GenBank/DDBJ databases">
        <authorList>
            <person name="Scholz U."/>
            <person name="Mascher M."/>
            <person name="Fiebig A."/>
        </authorList>
    </citation>
    <scope>NUCLEOTIDE SEQUENCE</scope>
</reference>
<dbReference type="EMBL" id="LR743593">
    <property type="protein sequence ID" value="CAA2622629.1"/>
    <property type="molecule type" value="Genomic_DNA"/>
</dbReference>
<evidence type="ECO:0000256" key="1">
    <source>
        <dbReference type="SAM" id="Phobius"/>
    </source>
</evidence>
<feature type="transmembrane region" description="Helical" evidence="1">
    <location>
        <begin position="24"/>
        <end position="42"/>
    </location>
</feature>
<dbReference type="EMBL" id="CACRZD030000006">
    <property type="protein sequence ID" value="CAA6662262.1"/>
    <property type="molecule type" value="Genomic_DNA"/>
</dbReference>
<dbReference type="AlphaFoldDB" id="A0A7I8IZ16"/>
<protein>
    <submittedName>
        <fullName evidence="2">Uncharacterized protein</fullName>
    </submittedName>
</protein>
<keyword evidence="1" id="KW-1133">Transmembrane helix</keyword>
<proteinExistence type="predicted"/>
<accession>A0A7I8IZ16</accession>
<gene>
    <name evidence="2" type="ORF">SI7747_06008655</name>
</gene>
<name>A0A7I8IZ16_SPIIN</name>
<keyword evidence="1" id="KW-0472">Membrane</keyword>
<dbReference type="Proteomes" id="UP001189122">
    <property type="component" value="Unassembled WGS sequence"/>
</dbReference>
<evidence type="ECO:0000313" key="2">
    <source>
        <dbReference type="EMBL" id="CAA2622629.1"/>
    </source>
</evidence>
<sequence>MEEEDGGGATSLHFTEEEDGGSGAALWLAVVLFLFSFFPLALSLRSPAWPPEETVLAAI</sequence>
<keyword evidence="3" id="KW-1185">Reference proteome</keyword>